<comment type="caution">
    <text evidence="1">The sequence shown here is derived from an EMBL/GenBank/DDBJ whole genome shotgun (WGS) entry which is preliminary data.</text>
</comment>
<dbReference type="Proteomes" id="UP001239462">
    <property type="component" value="Unassembled WGS sequence"/>
</dbReference>
<name>A0ABT7PRR4_9BACT</name>
<protein>
    <submittedName>
        <fullName evidence="1">CehA/McbA family metallohydrolase</fullName>
    </submittedName>
</protein>
<keyword evidence="2" id="KW-1185">Reference proteome</keyword>
<accession>A0ABT7PRR4</accession>
<reference evidence="1 2" key="1">
    <citation type="submission" date="2023-06" db="EMBL/GenBank/DDBJ databases">
        <title>Roseiconus lacunae JC819 isolated from Gulf of Mannar region, Tamil Nadu.</title>
        <authorList>
            <person name="Pk S."/>
            <person name="Ch S."/>
            <person name="Ch V.R."/>
        </authorList>
    </citation>
    <scope>NUCLEOTIDE SEQUENCE [LARGE SCALE GENOMIC DNA]</scope>
    <source>
        <strain evidence="1 2">JC819</strain>
    </source>
</reference>
<evidence type="ECO:0000313" key="2">
    <source>
        <dbReference type="Proteomes" id="UP001239462"/>
    </source>
</evidence>
<gene>
    <name evidence="1" type="ORF">QTN89_27335</name>
</gene>
<evidence type="ECO:0000313" key="1">
    <source>
        <dbReference type="EMBL" id="MDM4019199.1"/>
    </source>
</evidence>
<dbReference type="EMBL" id="JASZZN010000033">
    <property type="protein sequence ID" value="MDM4019199.1"/>
    <property type="molecule type" value="Genomic_DNA"/>
</dbReference>
<dbReference type="NCBIfam" id="NF038032">
    <property type="entry name" value="CehA_McbA_metalo"/>
    <property type="match status" value="1"/>
</dbReference>
<sequence>MSRFLSFDRQLFLVSLLVLGITVTAEEGGASKVVAPAAPTVRLELDVVDAASHRPLACRVHLRNDRGDWFHVDSADGQAIAYRRQMPHLPSSPEVHTTVSAASFFAELPPGSYQLRVERGKEYHPAHVEFQVSDEPLCQTITLRRWIDMADRGWYSGDTHVHRDIDELPNVMLAEDLNVAFPITSWVRDTADQPSPFALGPLNRHNASGTIEVDATHVIVPRNTEYEIFAVNGRPRTLGAVLILNQTSGLDLSAPPLVPIAEQARSQGALLDLDKHSWPWSLMIVPTMGIDFFELSNNHVWQTEFGFHQWTIDAVPPYMRVQRDERGLTEWGWIDFGLQTYYELLNCGFRMRVTAGTASGVHPVQLGFGRVYVRLPNGFSHQDWVNGLNAGQSFVTTGPMLDLRFNDRDAGEHFQPTNPTDASVRIQGSAISRRPLKLIEVIVNGNVERAIHPDNRRSDSGAYVSEIDLELAKEHSYWAAVRCFEEHPTDRVRFAHTNPVFVDVPGSHIRPRKEALGYFISQLENEIADLEGLIDESSIDEYRQAIEHYRELQHFGTLENDTTDEATP</sequence>
<dbReference type="RefSeq" id="WP_289167274.1">
    <property type="nucleotide sequence ID" value="NZ_JASZZN010000033.1"/>
</dbReference>
<organism evidence="1 2">
    <name type="scientific">Roseiconus lacunae</name>
    <dbReference type="NCBI Taxonomy" id="2605694"/>
    <lineage>
        <taxon>Bacteria</taxon>
        <taxon>Pseudomonadati</taxon>
        <taxon>Planctomycetota</taxon>
        <taxon>Planctomycetia</taxon>
        <taxon>Pirellulales</taxon>
        <taxon>Pirellulaceae</taxon>
        <taxon>Roseiconus</taxon>
    </lineage>
</organism>
<proteinExistence type="predicted"/>